<evidence type="ECO:0000313" key="3">
    <source>
        <dbReference type="Proteomes" id="UP001589609"/>
    </source>
</evidence>
<evidence type="ECO:0000256" key="1">
    <source>
        <dbReference type="SAM" id="Phobius"/>
    </source>
</evidence>
<keyword evidence="1" id="KW-0812">Transmembrane</keyword>
<feature type="transmembrane region" description="Helical" evidence="1">
    <location>
        <begin position="12"/>
        <end position="36"/>
    </location>
</feature>
<keyword evidence="1" id="KW-1133">Transmembrane helix</keyword>
<dbReference type="Pfam" id="PF09527">
    <property type="entry name" value="ATPase_gene1"/>
    <property type="match status" value="1"/>
</dbReference>
<evidence type="ECO:0000313" key="2">
    <source>
        <dbReference type="EMBL" id="MFB9760994.1"/>
    </source>
</evidence>
<dbReference type="RefSeq" id="WP_379951251.1">
    <property type="nucleotide sequence ID" value="NZ_JAPCYI010000001.1"/>
</dbReference>
<organism evidence="2 3">
    <name type="scientific">Ectobacillus funiculus</name>
    <dbReference type="NCBI Taxonomy" id="137993"/>
    <lineage>
        <taxon>Bacteria</taxon>
        <taxon>Bacillati</taxon>
        <taxon>Bacillota</taxon>
        <taxon>Bacilli</taxon>
        <taxon>Bacillales</taxon>
        <taxon>Bacillaceae</taxon>
        <taxon>Ectobacillus</taxon>
    </lineage>
</organism>
<comment type="caution">
    <text evidence="2">The sequence shown here is derived from an EMBL/GenBank/DDBJ whole genome shotgun (WGS) entry which is preliminary data.</text>
</comment>
<sequence>MHGNKRNPMKAMALMTTITSQLVGFILIGIFGGMWLDERSHLSPLFLVIGLLLGLFVGVYTTISLIKRYFKENQL</sequence>
<dbReference type="EMBL" id="JBHMAF010000180">
    <property type="protein sequence ID" value="MFB9760994.1"/>
    <property type="molecule type" value="Genomic_DNA"/>
</dbReference>
<dbReference type="InterPro" id="IPR032820">
    <property type="entry name" value="ATPase_put"/>
</dbReference>
<dbReference type="Proteomes" id="UP001589609">
    <property type="component" value="Unassembled WGS sequence"/>
</dbReference>
<keyword evidence="1" id="KW-0472">Membrane</keyword>
<reference evidence="2 3" key="1">
    <citation type="submission" date="2024-09" db="EMBL/GenBank/DDBJ databases">
        <authorList>
            <person name="Sun Q."/>
            <person name="Mori K."/>
        </authorList>
    </citation>
    <scope>NUCLEOTIDE SEQUENCE [LARGE SCALE GENOMIC DNA]</scope>
    <source>
        <strain evidence="2 3">JCM 11201</strain>
    </source>
</reference>
<protein>
    <submittedName>
        <fullName evidence="2">AtpZ/AtpI family protein</fullName>
    </submittedName>
</protein>
<accession>A0ABV5WK38</accession>
<name>A0ABV5WK38_9BACI</name>
<keyword evidence="3" id="KW-1185">Reference proteome</keyword>
<proteinExistence type="predicted"/>
<gene>
    <name evidence="2" type="ORF">ACFFMS_22225</name>
</gene>
<feature type="transmembrane region" description="Helical" evidence="1">
    <location>
        <begin position="42"/>
        <end position="66"/>
    </location>
</feature>